<dbReference type="Pfam" id="PF11917">
    <property type="entry name" value="DUF3435"/>
    <property type="match status" value="1"/>
</dbReference>
<evidence type="ECO:0000256" key="1">
    <source>
        <dbReference type="SAM" id="MobiDB-lite"/>
    </source>
</evidence>
<dbReference type="OrthoDB" id="4184092at2759"/>
<dbReference type="OMA" id="TIRLWIR"/>
<dbReference type="PANTHER" id="PTHR37535">
    <property type="entry name" value="FLUG DOMAIN PROTEIN"/>
    <property type="match status" value="1"/>
</dbReference>
<evidence type="ECO:0000313" key="3">
    <source>
        <dbReference type="Proteomes" id="UP000002624"/>
    </source>
</evidence>
<feature type="region of interest" description="Disordered" evidence="1">
    <location>
        <begin position="1"/>
        <end position="62"/>
    </location>
</feature>
<name>C6H8X6_AJECH</name>
<reference evidence="3" key="1">
    <citation type="submission" date="2009-05" db="EMBL/GenBank/DDBJ databases">
        <title>The genome sequence of Ajellomyces capsulatus strain H143.</title>
        <authorList>
            <person name="Champion M."/>
            <person name="Cuomo C.A."/>
            <person name="Ma L.-J."/>
            <person name="Henn M.R."/>
            <person name="Sil A."/>
            <person name="Goldman B."/>
            <person name="Young S.K."/>
            <person name="Kodira C.D."/>
            <person name="Zeng Q."/>
            <person name="Koehrsen M."/>
            <person name="Alvarado L."/>
            <person name="Berlin A.M."/>
            <person name="Borenstein D."/>
            <person name="Chen Z."/>
            <person name="Engels R."/>
            <person name="Freedman E."/>
            <person name="Gellesch M."/>
            <person name="Goldberg J."/>
            <person name="Griggs A."/>
            <person name="Gujja S."/>
            <person name="Heiman D.I."/>
            <person name="Hepburn T.A."/>
            <person name="Howarth C."/>
            <person name="Jen D."/>
            <person name="Larson L."/>
            <person name="Lewis B."/>
            <person name="Mehta T."/>
            <person name="Park D."/>
            <person name="Pearson M."/>
            <person name="Roberts A."/>
            <person name="Saif S."/>
            <person name="Shea T.D."/>
            <person name="Shenoy N."/>
            <person name="Sisk P."/>
            <person name="Stolte C."/>
            <person name="Sykes S."/>
            <person name="Walk T."/>
            <person name="White J."/>
            <person name="Yandava C."/>
            <person name="Klein B."/>
            <person name="McEwen J.G."/>
            <person name="Puccia R."/>
            <person name="Goldman G.H."/>
            <person name="Felipe M.S."/>
            <person name="Nino-Vega G."/>
            <person name="San-Blas G."/>
            <person name="Taylor J.W."/>
            <person name="Mendoza L."/>
            <person name="Galagan J.E."/>
            <person name="Nusbaum C."/>
            <person name="Birren B.W."/>
        </authorList>
    </citation>
    <scope>NUCLEOTIDE SEQUENCE [LARGE SCALE GENOMIC DNA]</scope>
    <source>
        <strain evidence="3">H143</strain>
    </source>
</reference>
<gene>
    <name evidence="2" type="ORF">HCDG_02657</name>
</gene>
<organism evidence="2 3">
    <name type="scientific">Ajellomyces capsulatus (strain H143)</name>
    <name type="common">Darling's disease fungus</name>
    <name type="synonym">Histoplasma capsulatum</name>
    <dbReference type="NCBI Taxonomy" id="544712"/>
    <lineage>
        <taxon>Eukaryota</taxon>
        <taxon>Fungi</taxon>
        <taxon>Dikarya</taxon>
        <taxon>Ascomycota</taxon>
        <taxon>Pezizomycotina</taxon>
        <taxon>Eurotiomycetes</taxon>
        <taxon>Eurotiomycetidae</taxon>
        <taxon>Onygenales</taxon>
        <taxon>Ajellomycetaceae</taxon>
        <taxon>Histoplasma</taxon>
    </lineage>
</organism>
<dbReference type="PANTHER" id="PTHR37535:SF2">
    <property type="entry name" value="FINGER DOMAIN PROTEIN, PUTATIVE (AFU_ORTHOLOGUE AFUA_6G09300)-RELATED"/>
    <property type="match status" value="1"/>
</dbReference>
<sequence>MPPTVNHAHHHDRKGDSMDMDDDDNDGYESDSIASKSSKKTNLTDSADYGEDSEKDTSNLAGLLTDDEHPLEYYMEMMADTNESLLQYNEYAANSLKLLNCIEQEWFNTDPQPTCIPDDSKTDKAVSSQEGSLEEVLLNLCYRHIKITLLKNPTSGPNNILIEFTVEFIKTFLGKKEDSYVVLLSLLFADQAFTPLDDERVLTSAQQLIDLKIPDNIYQIELHLDPALNEVLMFQRLKWMMEQIKISATEALMYSTIRLWIRCVGELSTFCDIVQLACQQSSSQSDLSALESLYISQILPPQKDEQGCSHHHPGSESTETYHVHHMLNAPLHQSTLAAGTDHGAVKISQPAAPHSEAHSET</sequence>
<dbReference type="STRING" id="544712.C6H8X6"/>
<feature type="compositionally biased region" description="Polar residues" evidence="1">
    <location>
        <begin position="32"/>
        <end position="45"/>
    </location>
</feature>
<proteinExistence type="predicted"/>
<accession>C6H8X6</accession>
<protein>
    <submittedName>
        <fullName evidence="2">Uncharacterized protein</fullName>
    </submittedName>
</protein>
<dbReference type="EMBL" id="GG692421">
    <property type="protein sequence ID" value="EER42759.1"/>
    <property type="molecule type" value="Genomic_DNA"/>
</dbReference>
<dbReference type="InterPro" id="IPR021842">
    <property type="entry name" value="DUF3435"/>
</dbReference>
<feature type="compositionally biased region" description="Acidic residues" evidence="1">
    <location>
        <begin position="18"/>
        <end position="29"/>
    </location>
</feature>
<dbReference type="VEuPathDB" id="FungiDB:HCDG_02657"/>
<evidence type="ECO:0000313" key="2">
    <source>
        <dbReference type="EMBL" id="EER42759.1"/>
    </source>
</evidence>
<dbReference type="Proteomes" id="UP000002624">
    <property type="component" value="Unassembled WGS sequence"/>
</dbReference>
<dbReference type="HOGENOM" id="CLU_065596_0_0_1"/>
<dbReference type="AlphaFoldDB" id="C6H8X6"/>